<dbReference type="KEGG" id="pamo:BAR1_13590"/>
<reference evidence="2 3" key="1">
    <citation type="submission" date="2018-09" db="EMBL/GenBank/DDBJ databases">
        <title>Profundibacter amoris BAR1 gen. nov., sp. nov., a new member of the Roseobacter clade isolated at Lokis Castle Vent Field on the Arctic Mid-Oceanic Ridge.</title>
        <authorList>
            <person name="Le Moine Bauer S."/>
            <person name="Sjoeberg A.G."/>
            <person name="L'Haridon S."/>
            <person name="Stokke R."/>
            <person name="Roalkvam I."/>
            <person name="Steen I.H."/>
            <person name="Dahle H."/>
        </authorList>
    </citation>
    <scope>NUCLEOTIDE SEQUENCE [LARGE SCALE GENOMIC DNA]</scope>
    <source>
        <strain evidence="2 3">BAR1</strain>
    </source>
</reference>
<dbReference type="AlphaFoldDB" id="A0A347UJ39"/>
<protein>
    <submittedName>
        <fullName evidence="2">Uncharacterized protein</fullName>
    </submittedName>
</protein>
<evidence type="ECO:0000313" key="2">
    <source>
        <dbReference type="EMBL" id="AXX98867.1"/>
    </source>
</evidence>
<dbReference type="Proteomes" id="UP000261704">
    <property type="component" value="Chromosome"/>
</dbReference>
<evidence type="ECO:0000256" key="1">
    <source>
        <dbReference type="SAM" id="Phobius"/>
    </source>
</evidence>
<keyword evidence="1" id="KW-1133">Transmembrane helix</keyword>
<sequence>MDMSQHPAAADDTFETVTKKDVAEKRATNLTYAAIVAILGGWATSSALFGLAGFIFPAVAAVPVIFVIMVLLTLG</sequence>
<evidence type="ECO:0000313" key="3">
    <source>
        <dbReference type="Proteomes" id="UP000261704"/>
    </source>
</evidence>
<organism evidence="2 3">
    <name type="scientific">Profundibacter amoris</name>
    <dbReference type="NCBI Taxonomy" id="2171755"/>
    <lineage>
        <taxon>Bacteria</taxon>
        <taxon>Pseudomonadati</taxon>
        <taxon>Pseudomonadota</taxon>
        <taxon>Alphaproteobacteria</taxon>
        <taxon>Rhodobacterales</taxon>
        <taxon>Paracoccaceae</taxon>
        <taxon>Profundibacter</taxon>
    </lineage>
</organism>
<keyword evidence="3" id="KW-1185">Reference proteome</keyword>
<gene>
    <name evidence="2" type="ORF">BAR1_13590</name>
</gene>
<name>A0A347UJ39_9RHOB</name>
<feature type="transmembrane region" description="Helical" evidence="1">
    <location>
        <begin position="29"/>
        <end position="48"/>
    </location>
</feature>
<dbReference type="RefSeq" id="WP_118943521.1">
    <property type="nucleotide sequence ID" value="NZ_CP032125.1"/>
</dbReference>
<keyword evidence="1" id="KW-0812">Transmembrane</keyword>
<keyword evidence="1" id="KW-0472">Membrane</keyword>
<accession>A0A347UJ39</accession>
<proteinExistence type="predicted"/>
<feature type="transmembrane region" description="Helical" evidence="1">
    <location>
        <begin position="54"/>
        <end position="74"/>
    </location>
</feature>
<dbReference type="EMBL" id="CP032125">
    <property type="protein sequence ID" value="AXX98867.1"/>
    <property type="molecule type" value="Genomic_DNA"/>
</dbReference>